<gene>
    <name evidence="1" type="ORF">ME3_229</name>
</gene>
<protein>
    <submittedName>
        <fullName evidence="1">Uncharacterized protein</fullName>
    </submittedName>
</protein>
<proteinExistence type="predicted"/>
<dbReference type="EMBL" id="KU935715">
    <property type="protein sequence ID" value="AND75390.1"/>
    <property type="molecule type" value="Genomic_DNA"/>
</dbReference>
<keyword evidence="2" id="KW-1185">Reference proteome</keyword>
<organism evidence="1 2">
    <name type="scientific">Acinetobacter phage vB_AbaM_ME3</name>
    <dbReference type="NCBI Taxonomy" id="1837876"/>
    <lineage>
        <taxon>Viruses</taxon>
        <taxon>Duplodnaviria</taxon>
        <taxon>Heunggongvirae</taxon>
        <taxon>Uroviricota</taxon>
        <taxon>Caudoviricetes</taxon>
        <taxon>Metrivirus</taxon>
        <taxon>Metrivirus ME3</taxon>
    </lineage>
</organism>
<accession>A0A172Q0K0</accession>
<name>A0A172Q0K0_9CAUD</name>
<evidence type="ECO:0000313" key="1">
    <source>
        <dbReference type="EMBL" id="AND75390.1"/>
    </source>
</evidence>
<sequence>MKKFNKFKTFSKVINITDSLITELKHHLEGYEETEIVLTYYHMDADRWVMYLARHYDLGPYVHFYIDNIKCYITRRHLNSIEEGTALVKDGIVSKFIKTDIPFRSFEIIDEEA</sequence>
<reference evidence="2" key="1">
    <citation type="submission" date="2016-03" db="EMBL/GenBank/DDBJ databases">
        <title>Characterization of Acinetobacter baumannii phage vB_AbaM_ME3.</title>
        <authorList>
            <person name="Buttimer C.T.H."/>
            <person name="Elbreki M."/>
            <person name="Coffey A."/>
        </authorList>
    </citation>
    <scope>NUCLEOTIDE SEQUENCE [LARGE SCALE GENOMIC DNA]</scope>
</reference>
<dbReference type="Proteomes" id="UP000225947">
    <property type="component" value="Segment"/>
</dbReference>
<evidence type="ECO:0000313" key="2">
    <source>
        <dbReference type="Proteomes" id="UP000225947"/>
    </source>
</evidence>